<dbReference type="RefSeq" id="WP_061994989.1">
    <property type="nucleotide sequence ID" value="NZ_JAAGPU010000001.1"/>
</dbReference>
<feature type="transmembrane region" description="Helical" evidence="1">
    <location>
        <begin position="44"/>
        <end position="64"/>
    </location>
</feature>
<dbReference type="Proteomes" id="UP000481872">
    <property type="component" value="Unassembled WGS sequence"/>
</dbReference>
<dbReference type="NCBIfam" id="TIGR02867">
    <property type="entry name" value="spore_II_P"/>
    <property type="match status" value="1"/>
</dbReference>
<keyword evidence="1" id="KW-1133">Transmembrane helix</keyword>
<proteinExistence type="predicted"/>
<dbReference type="SUPFAM" id="SSF53187">
    <property type="entry name" value="Zn-dependent exopeptidases"/>
    <property type="match status" value="1"/>
</dbReference>
<comment type="caution">
    <text evidence="2">The sequence shown here is derived from an EMBL/GenBank/DDBJ whole genome shotgun (WGS) entry which is preliminary data.</text>
</comment>
<name>A0A6M0GZU4_9CLOT</name>
<dbReference type="Pfam" id="PF07454">
    <property type="entry name" value="SpoIIP"/>
    <property type="match status" value="1"/>
</dbReference>
<dbReference type="EMBL" id="JAAGPU010000001">
    <property type="protein sequence ID" value="NEU03404.1"/>
    <property type="molecule type" value="Genomic_DNA"/>
</dbReference>
<keyword evidence="3" id="KW-1185">Reference proteome</keyword>
<dbReference type="InterPro" id="IPR010897">
    <property type="entry name" value="Spore_II_P"/>
</dbReference>
<dbReference type="AlphaFoldDB" id="A0A6M0GZU4"/>
<organism evidence="2 3">
    <name type="scientific">Clostridium senegalense</name>
    <dbReference type="NCBI Taxonomy" id="1465809"/>
    <lineage>
        <taxon>Bacteria</taxon>
        <taxon>Bacillati</taxon>
        <taxon>Bacillota</taxon>
        <taxon>Clostridia</taxon>
        <taxon>Eubacteriales</taxon>
        <taxon>Clostridiaceae</taxon>
        <taxon>Clostridium</taxon>
    </lineage>
</organism>
<sequence length="359" mass="40541">MRYNREKYKRYNPRYNPRYSSRYVSNRTYENVKNVKLNFKYMKFIIIILVATLLVILPKSFIIYEGHNSDGIKTTLYFKAINNCMATVGVSSNNMLREEDKGISSFSILELIKGELGFFDKEQVKQVKAEEYKISAFNLGENDINKNEVGAVPKEDATKNANKKVLIYHSHSSEAYSPGEESKKDASQNIIAVGEELTKNLQAQGFTVIHDTTAHDLPDYNAAYYKSRETMKKYLSEYGNFDLIIDLHRDSGVDKKYVTGTVNGESTAKVMFVPAMANPNYANQLEIMNNIVGASKTLYPDLFRGRAIYDVYTTGITYYSQDLSSNAVLIEVGSTTNTLDEAKASMKYLAHSISVGLSQ</sequence>
<accession>A0A6M0GZU4</accession>
<evidence type="ECO:0000313" key="3">
    <source>
        <dbReference type="Proteomes" id="UP000481872"/>
    </source>
</evidence>
<evidence type="ECO:0000256" key="1">
    <source>
        <dbReference type="SAM" id="Phobius"/>
    </source>
</evidence>
<keyword evidence="1" id="KW-0472">Membrane</keyword>
<keyword evidence="1" id="KW-0812">Transmembrane</keyword>
<evidence type="ECO:0000313" key="2">
    <source>
        <dbReference type="EMBL" id="NEU03404.1"/>
    </source>
</evidence>
<reference evidence="2 3" key="1">
    <citation type="submission" date="2020-02" db="EMBL/GenBank/DDBJ databases">
        <title>Genome assembly of a novel Clostridium senegalense strain.</title>
        <authorList>
            <person name="Gupta T.B."/>
            <person name="Jauregui R."/>
            <person name="Maclean P."/>
            <person name="Nawarathana A."/>
            <person name="Brightwell G."/>
        </authorList>
    </citation>
    <scope>NUCLEOTIDE SEQUENCE [LARGE SCALE GENOMIC DNA]</scope>
    <source>
        <strain evidence="2 3">AGRFS4</strain>
    </source>
</reference>
<protein>
    <submittedName>
        <fullName evidence="2">Stage II sporulation protein P</fullName>
    </submittedName>
</protein>
<gene>
    <name evidence="2" type="ORF">G3M99_00775</name>
</gene>